<dbReference type="RefSeq" id="XP_059604663.1">
    <property type="nucleotide sequence ID" value="XM_059744186.1"/>
</dbReference>
<dbReference type="KEGG" id="ang:An14g03670"/>
<dbReference type="AlphaFoldDB" id="A0AAJ8BXA6"/>
<gene>
    <name evidence="2" type="ORF">An14g03670</name>
</gene>
<name>A0AAJ8BXA6_ASPNG</name>
<protein>
    <submittedName>
        <fullName evidence="2">Uncharacterized protein</fullName>
    </submittedName>
</protein>
<sequence>MAVRVCRGQVEYRCGYVKRQNVARSRAVDRREGGGDHRQGHGQDRKSVRSKQGSWTGRKGGREGEGEPPKGKKPFSVWVAWDLKGRKELAKQIGCTAQRMPIGLPGMAMGSAEAKEWFPGFEASATHEGTSHSTWGRAGRVRGDATGRSTLDLRWDRWVARVTLLWVEESMTIEGRASVRGIPIRSTNARFAFDFWADQQQSDDRTPFQPLLVIMI</sequence>
<evidence type="ECO:0000313" key="2">
    <source>
        <dbReference type="RefSeq" id="XP_059604663.1"/>
    </source>
</evidence>
<dbReference type="GeneID" id="84592965"/>
<organism evidence="2">
    <name type="scientific">Aspergillus niger</name>
    <dbReference type="NCBI Taxonomy" id="5061"/>
    <lineage>
        <taxon>Eukaryota</taxon>
        <taxon>Fungi</taxon>
        <taxon>Dikarya</taxon>
        <taxon>Ascomycota</taxon>
        <taxon>Pezizomycotina</taxon>
        <taxon>Eurotiomycetes</taxon>
        <taxon>Eurotiomycetidae</taxon>
        <taxon>Eurotiales</taxon>
        <taxon>Aspergillaceae</taxon>
        <taxon>Aspergillus</taxon>
        <taxon>Aspergillus subgen. Circumdati</taxon>
    </lineage>
</organism>
<evidence type="ECO:0000256" key="1">
    <source>
        <dbReference type="SAM" id="MobiDB-lite"/>
    </source>
</evidence>
<feature type="region of interest" description="Disordered" evidence="1">
    <location>
        <begin position="23"/>
        <end position="74"/>
    </location>
</feature>
<reference evidence="2" key="1">
    <citation type="submission" date="2025-02" db="EMBL/GenBank/DDBJ databases">
        <authorList>
            <consortium name="NCBI Genome Project"/>
        </authorList>
    </citation>
    <scope>NUCLEOTIDE SEQUENCE</scope>
</reference>
<proteinExistence type="predicted"/>
<accession>A0AAJ8BXA6</accession>
<dbReference type="VEuPathDB" id="FungiDB:An14g03670"/>
<reference evidence="2" key="2">
    <citation type="submission" date="2025-08" db="UniProtKB">
        <authorList>
            <consortium name="RefSeq"/>
        </authorList>
    </citation>
    <scope>IDENTIFICATION</scope>
</reference>
<feature type="compositionally biased region" description="Basic and acidic residues" evidence="1">
    <location>
        <begin position="60"/>
        <end position="70"/>
    </location>
</feature>
<feature type="compositionally biased region" description="Basic and acidic residues" evidence="1">
    <location>
        <begin position="26"/>
        <end position="47"/>
    </location>
</feature>